<dbReference type="Proteomes" id="UP001216595">
    <property type="component" value="Unassembled WGS sequence"/>
</dbReference>
<reference evidence="1 2" key="1">
    <citation type="submission" date="2023-01" db="EMBL/GenBank/DDBJ databases">
        <title>Novel species of the genus Asticcacaulis isolated from rivers.</title>
        <authorList>
            <person name="Lu H."/>
        </authorList>
    </citation>
    <scope>NUCLEOTIDE SEQUENCE [LARGE SCALE GENOMIC DNA]</scope>
    <source>
        <strain evidence="1 2">DXS10W</strain>
    </source>
</reference>
<dbReference type="InterPro" id="IPR021490">
    <property type="entry name" value="DUF3144"/>
</dbReference>
<dbReference type="Gene3D" id="1.10.287.3020">
    <property type="match status" value="1"/>
</dbReference>
<comment type="caution">
    <text evidence="1">The sequence shown here is derived from an EMBL/GenBank/DDBJ whole genome shotgun (WGS) entry which is preliminary data.</text>
</comment>
<name>A0ABT5ICU1_9CAUL</name>
<protein>
    <submittedName>
        <fullName evidence="1">DUF3144 domain-containing protein</fullName>
    </submittedName>
</protein>
<proteinExistence type="predicted"/>
<evidence type="ECO:0000313" key="1">
    <source>
        <dbReference type="EMBL" id="MDC7693983.1"/>
    </source>
</evidence>
<organism evidence="1 2">
    <name type="scientific">Asticcacaulis currens</name>
    <dbReference type="NCBI Taxonomy" id="2984210"/>
    <lineage>
        <taxon>Bacteria</taxon>
        <taxon>Pseudomonadati</taxon>
        <taxon>Pseudomonadota</taxon>
        <taxon>Alphaproteobacteria</taxon>
        <taxon>Caulobacterales</taxon>
        <taxon>Caulobacteraceae</taxon>
        <taxon>Asticcacaulis</taxon>
    </lineage>
</organism>
<dbReference type="Pfam" id="PF11342">
    <property type="entry name" value="DUF3144"/>
    <property type="match status" value="1"/>
</dbReference>
<dbReference type="EMBL" id="JAQQKW010000003">
    <property type="protein sequence ID" value="MDC7693983.1"/>
    <property type="molecule type" value="Genomic_DNA"/>
</dbReference>
<evidence type="ECO:0000313" key="2">
    <source>
        <dbReference type="Proteomes" id="UP001216595"/>
    </source>
</evidence>
<sequence>MAEVSNERFSEMVVEQIEVANRHLPESEPGVAGAALMQAAARFNAFVSSRQFVSGRIMLQNKDAHIEHYVRLYKQYLEEQFADYAANYDVYTRPANKG</sequence>
<dbReference type="RefSeq" id="WP_272740705.1">
    <property type="nucleotide sequence ID" value="NZ_JAQQKW010000003.1"/>
</dbReference>
<accession>A0ABT5ICU1</accession>
<gene>
    <name evidence="1" type="ORF">PQU94_06765</name>
</gene>
<keyword evidence="2" id="KW-1185">Reference proteome</keyword>